<comment type="caution">
    <text evidence="5">The sequence shown here is derived from an EMBL/GenBank/DDBJ whole genome shotgun (WGS) entry which is preliminary data.</text>
</comment>
<keyword evidence="1 5" id="KW-0689">Ribosomal protein</keyword>
<dbReference type="GO" id="GO:0032543">
    <property type="term" value="P:mitochondrial translation"/>
    <property type="evidence" value="ECO:0007669"/>
    <property type="project" value="InterPro"/>
</dbReference>
<keyword evidence="2" id="KW-0687">Ribonucleoprotein</keyword>
<dbReference type="OrthoDB" id="5587740at2759"/>
<evidence type="ECO:0000313" key="6">
    <source>
        <dbReference type="Proteomes" id="UP000188320"/>
    </source>
</evidence>
<protein>
    <submittedName>
        <fullName evidence="5">54S ribosomal protein L36, mitochondrial</fullName>
    </submittedName>
</protein>
<accession>A0A1R1PPG1</accession>
<proteinExistence type="predicted"/>
<dbReference type="InterPro" id="IPR034704">
    <property type="entry name" value="Ribosomal_bL28/bL31-like_sf"/>
</dbReference>
<dbReference type="InterPro" id="IPR034600">
    <property type="entry name" value="Ribosomal_bL31m"/>
</dbReference>
<organism evidence="5 6">
    <name type="scientific">Zancudomyces culisetae</name>
    <name type="common">Gut fungus</name>
    <name type="synonym">Smittium culisetae</name>
    <dbReference type="NCBI Taxonomy" id="1213189"/>
    <lineage>
        <taxon>Eukaryota</taxon>
        <taxon>Fungi</taxon>
        <taxon>Fungi incertae sedis</taxon>
        <taxon>Zoopagomycota</taxon>
        <taxon>Kickxellomycotina</taxon>
        <taxon>Harpellomycetes</taxon>
        <taxon>Harpellales</taxon>
        <taxon>Legeriomycetaceae</taxon>
        <taxon>Zancudomyces</taxon>
    </lineage>
</organism>
<evidence type="ECO:0000259" key="4">
    <source>
        <dbReference type="Pfam" id="PF21492"/>
    </source>
</evidence>
<dbReference type="AlphaFoldDB" id="A0A1R1PPG1"/>
<keyword evidence="6" id="KW-1185">Reference proteome</keyword>
<evidence type="ECO:0000256" key="3">
    <source>
        <dbReference type="SAM" id="MobiDB-lite"/>
    </source>
</evidence>
<feature type="region of interest" description="Disordered" evidence="3">
    <location>
        <begin position="1"/>
        <end position="20"/>
    </location>
</feature>
<sequence length="104" mass="12068">MAKVWRPRKIGSDIPKPPELQPRIESFRQKIILSDGSTFTLHSTSPKSVIKLAKDTRNHPLWNPQYKLDLQDEGGHLSRFNKKFGEYGNIGEDFDDFLDIEEKQ</sequence>
<evidence type="ECO:0000313" key="5">
    <source>
        <dbReference type="EMBL" id="OMH82854.1"/>
    </source>
</evidence>
<dbReference type="EMBL" id="LSSK01000575">
    <property type="protein sequence ID" value="OMH82854.1"/>
    <property type="molecule type" value="Genomic_DNA"/>
</dbReference>
<dbReference type="InterPro" id="IPR048874">
    <property type="entry name" value="Ribosomal_bL31m_N"/>
</dbReference>
<name>A0A1R1PPG1_ZANCU</name>
<dbReference type="Pfam" id="PF21492">
    <property type="entry name" value="bL31_N"/>
    <property type="match status" value="1"/>
</dbReference>
<dbReference type="Proteomes" id="UP000188320">
    <property type="component" value="Unassembled WGS sequence"/>
</dbReference>
<dbReference type="GO" id="GO:0005762">
    <property type="term" value="C:mitochondrial large ribosomal subunit"/>
    <property type="evidence" value="ECO:0007669"/>
    <property type="project" value="InterPro"/>
</dbReference>
<feature type="domain" description="Ribosomal protein bL31m N-terminal" evidence="4">
    <location>
        <begin position="27"/>
        <end position="64"/>
    </location>
</feature>
<dbReference type="PANTHER" id="PTHR28174:SF1">
    <property type="entry name" value="LARGE RIBOSOMAL SUBUNIT PROTEIN BL31M"/>
    <property type="match status" value="1"/>
</dbReference>
<evidence type="ECO:0000256" key="2">
    <source>
        <dbReference type="ARBA" id="ARBA00023274"/>
    </source>
</evidence>
<gene>
    <name evidence="5" type="ORF">AX774_g3649</name>
</gene>
<dbReference type="GO" id="GO:0003735">
    <property type="term" value="F:structural constituent of ribosome"/>
    <property type="evidence" value="ECO:0007669"/>
    <property type="project" value="InterPro"/>
</dbReference>
<dbReference type="Gene3D" id="6.20.130.10">
    <property type="match status" value="1"/>
</dbReference>
<reference evidence="6" key="1">
    <citation type="submission" date="2017-01" db="EMBL/GenBank/DDBJ databases">
        <authorList>
            <person name="Wang Y."/>
            <person name="White M."/>
            <person name="Kvist S."/>
            <person name="Moncalvo J.-M."/>
        </authorList>
    </citation>
    <scope>NUCLEOTIDE SEQUENCE [LARGE SCALE GENOMIC DNA]</scope>
    <source>
        <strain evidence="6">COL-18-3</strain>
    </source>
</reference>
<dbReference type="PANTHER" id="PTHR28174">
    <property type="entry name" value="54S RIBOSOMAL PROTEIN L36, MITOCHONDRIAL"/>
    <property type="match status" value="1"/>
</dbReference>
<evidence type="ECO:0000256" key="1">
    <source>
        <dbReference type="ARBA" id="ARBA00022980"/>
    </source>
</evidence>
<dbReference type="SUPFAM" id="SSF143800">
    <property type="entry name" value="L28p-like"/>
    <property type="match status" value="1"/>
</dbReference>